<dbReference type="Pfam" id="PF00850">
    <property type="entry name" value="Hist_deacetyl"/>
    <property type="match status" value="1"/>
</dbReference>
<organism evidence="2 3">
    <name type="scientific">Archaeoglobus fulgidus DSM 8774</name>
    <dbReference type="NCBI Taxonomy" id="1344584"/>
    <lineage>
        <taxon>Archaea</taxon>
        <taxon>Methanobacteriati</taxon>
        <taxon>Methanobacteriota</taxon>
        <taxon>Archaeoglobi</taxon>
        <taxon>Archaeoglobales</taxon>
        <taxon>Archaeoglobaceae</taxon>
        <taxon>Archaeoglobus</taxon>
    </lineage>
</organism>
<sequence length="252" mass="28896">MDIAMVYSDRLLSPQIPPSRKLRVLKEVEIRLIEGEEQEVEELIMQIHSEEYFSRIRSHPFFENAVENVKCILTGLKALKDYDAVIVPVTTAGHLAEQSRMRGYCLLNGLAIAVKAAESYGRIAVIETDAHHGKASIVSEERATFFCIGRRECEISEDLRCVLGRRMGKDYVKSFEELVERVKEYDPNLVIWYLGLDLDSREYAEMPFGREEWEKLVKNFMKMAEGRKSLIMLASGLRDDVLKDIVGLFAGW</sequence>
<dbReference type="RefSeq" id="WP_048095251.1">
    <property type="nucleotide sequence ID" value="NZ_CP006577.1"/>
</dbReference>
<dbReference type="InterPro" id="IPR023696">
    <property type="entry name" value="Ureohydrolase_dom_sf"/>
</dbReference>
<protein>
    <submittedName>
        <fullName evidence="2">Deacetylase</fullName>
    </submittedName>
</protein>
<proteinExistence type="predicted"/>
<evidence type="ECO:0000313" key="3">
    <source>
        <dbReference type="Proteomes" id="UP000028501"/>
    </source>
</evidence>
<gene>
    <name evidence="2" type="ORF">AFULGI_00007710</name>
</gene>
<dbReference type="Proteomes" id="UP000028501">
    <property type="component" value="Chromosome"/>
</dbReference>
<dbReference type="Gene3D" id="3.40.800.20">
    <property type="entry name" value="Histone deacetylase domain"/>
    <property type="match status" value="1"/>
</dbReference>
<dbReference type="PRINTS" id="PR01270">
    <property type="entry name" value="HDASUPER"/>
</dbReference>
<dbReference type="GeneID" id="24794290"/>
<dbReference type="InterPro" id="IPR023801">
    <property type="entry name" value="His_deacetylse_dom"/>
</dbReference>
<reference evidence="2 3" key="1">
    <citation type="submission" date="2013-07" db="EMBL/GenBank/DDBJ databases">
        <title>Genome of Archaeoglobus fulgidus.</title>
        <authorList>
            <person name="Fiebig A."/>
            <person name="Birkeland N.-K."/>
        </authorList>
    </citation>
    <scope>NUCLEOTIDE SEQUENCE [LARGE SCALE GENOMIC DNA]</scope>
    <source>
        <strain evidence="2 3">DSM 8774</strain>
    </source>
</reference>
<dbReference type="PANTHER" id="PTHR10625:SF10">
    <property type="entry name" value="HISTONE DEACETYLASE HDAC1"/>
    <property type="match status" value="1"/>
</dbReference>
<dbReference type="SUPFAM" id="SSF52768">
    <property type="entry name" value="Arginase/deacetylase"/>
    <property type="match status" value="1"/>
</dbReference>
<evidence type="ECO:0000313" key="2">
    <source>
        <dbReference type="EMBL" id="AIG97568.1"/>
    </source>
</evidence>
<dbReference type="InterPro" id="IPR000286">
    <property type="entry name" value="HDACs"/>
</dbReference>
<dbReference type="AlphaFoldDB" id="A0A075WJ41"/>
<evidence type="ECO:0000259" key="1">
    <source>
        <dbReference type="Pfam" id="PF00850"/>
    </source>
</evidence>
<dbReference type="HOGENOM" id="CLU_007727_8_4_2"/>
<name>A0A075WJ41_ARCFL</name>
<dbReference type="EMBL" id="CP006577">
    <property type="protein sequence ID" value="AIG97568.1"/>
    <property type="molecule type" value="Genomic_DNA"/>
</dbReference>
<accession>A0A075WJ41</accession>
<dbReference type="KEGG" id="afg:AFULGI_00007710"/>
<dbReference type="PANTHER" id="PTHR10625">
    <property type="entry name" value="HISTONE DEACETYLASE HDAC1-RELATED"/>
    <property type="match status" value="1"/>
</dbReference>
<feature type="domain" description="Histone deacetylase" evidence="1">
    <location>
        <begin position="64"/>
        <end position="134"/>
    </location>
</feature>
<dbReference type="GO" id="GO:0040029">
    <property type="term" value="P:epigenetic regulation of gene expression"/>
    <property type="evidence" value="ECO:0007669"/>
    <property type="project" value="TreeGrafter"/>
</dbReference>
<dbReference type="GO" id="GO:0004407">
    <property type="term" value="F:histone deacetylase activity"/>
    <property type="evidence" value="ECO:0007669"/>
    <property type="project" value="TreeGrafter"/>
</dbReference>
<dbReference type="InterPro" id="IPR037138">
    <property type="entry name" value="His_deacetylse_dom_sf"/>
</dbReference>